<dbReference type="PROSITE" id="PS50127">
    <property type="entry name" value="UBC_2"/>
    <property type="match status" value="1"/>
</dbReference>
<dbReference type="CDD" id="cd23791">
    <property type="entry name" value="UBCc_UBE2C"/>
    <property type="match status" value="1"/>
</dbReference>
<evidence type="ECO:0000256" key="4">
    <source>
        <dbReference type="RuleBase" id="RU362109"/>
    </source>
</evidence>
<evidence type="ECO:0000256" key="1">
    <source>
        <dbReference type="ARBA" id="ARBA00022679"/>
    </source>
</evidence>
<dbReference type="SMART" id="SM00212">
    <property type="entry name" value="UBCc"/>
    <property type="match status" value="1"/>
</dbReference>
<evidence type="ECO:0000256" key="3">
    <source>
        <dbReference type="PROSITE-ProRule" id="PRU10133"/>
    </source>
</evidence>
<comment type="similarity">
    <text evidence="4">Belongs to the ubiquitin-conjugating enzyme family.</text>
</comment>
<dbReference type="GO" id="GO:0005524">
    <property type="term" value="F:ATP binding"/>
    <property type="evidence" value="ECO:0007669"/>
    <property type="project" value="UniProtKB-UniRule"/>
</dbReference>
<dbReference type="InterPro" id="IPR050113">
    <property type="entry name" value="Ub_conjugating_enzyme"/>
</dbReference>
<keyword evidence="1" id="KW-0808">Transferase</keyword>
<sequence length="174" mass="19166">MASLAATASPIKESTSAATKGGGESVTKRLQQELMGLMMQPSDGVSAFPSEDNMFLWSASLSGPLSTAYTGHTYKLTISFPPDYPYSPPTLKFTTGIWHPNIDLHGNICLDILKEKWSPAYNVRTVLVSLRSLLGEPNNDSPLNVQAAGMWEDQVRFKEIAKNKWEEEMRKEGA</sequence>
<dbReference type="GO" id="GO:0016740">
    <property type="term" value="F:transferase activity"/>
    <property type="evidence" value="ECO:0007669"/>
    <property type="project" value="UniProtKB-KW"/>
</dbReference>
<keyword evidence="8" id="KW-1185">Reference proteome</keyword>
<feature type="region of interest" description="Disordered" evidence="5">
    <location>
        <begin position="1"/>
        <end position="25"/>
    </location>
</feature>
<dbReference type="Gene3D" id="3.10.110.10">
    <property type="entry name" value="Ubiquitin Conjugating Enzyme"/>
    <property type="match status" value="1"/>
</dbReference>
<dbReference type="PANTHER" id="PTHR24067">
    <property type="entry name" value="UBIQUITIN-CONJUGATING ENZYME E2"/>
    <property type="match status" value="1"/>
</dbReference>
<protein>
    <recommendedName>
        <fullName evidence="6">UBC core domain-containing protein</fullName>
    </recommendedName>
</protein>
<evidence type="ECO:0000256" key="5">
    <source>
        <dbReference type="SAM" id="MobiDB-lite"/>
    </source>
</evidence>
<gene>
    <name evidence="7" type="ORF">TrCOL_g9165</name>
</gene>
<reference evidence="8" key="1">
    <citation type="journal article" date="2023" name="Commun. Biol.">
        <title>Genome analysis of Parmales, the sister group of diatoms, reveals the evolutionary specialization of diatoms from phago-mixotrophs to photoautotrophs.</title>
        <authorList>
            <person name="Ban H."/>
            <person name="Sato S."/>
            <person name="Yoshikawa S."/>
            <person name="Yamada K."/>
            <person name="Nakamura Y."/>
            <person name="Ichinomiya M."/>
            <person name="Sato N."/>
            <person name="Blanc-Mathieu R."/>
            <person name="Endo H."/>
            <person name="Kuwata A."/>
            <person name="Ogata H."/>
        </authorList>
    </citation>
    <scope>NUCLEOTIDE SEQUENCE [LARGE SCALE GENOMIC DNA]</scope>
</reference>
<feature type="domain" description="UBC core" evidence="6">
    <location>
        <begin position="25"/>
        <end position="174"/>
    </location>
</feature>
<name>A0A9W7L5S1_9STRA</name>
<dbReference type="Proteomes" id="UP001165065">
    <property type="component" value="Unassembled WGS sequence"/>
</dbReference>
<accession>A0A9W7L5S1</accession>
<proteinExistence type="inferred from homology"/>
<dbReference type="InterPro" id="IPR016135">
    <property type="entry name" value="UBQ-conjugating_enzyme/RWD"/>
</dbReference>
<dbReference type="Pfam" id="PF00179">
    <property type="entry name" value="UQ_con"/>
    <property type="match status" value="1"/>
</dbReference>
<dbReference type="EMBL" id="BRYA01000015">
    <property type="protein sequence ID" value="GMI32074.1"/>
    <property type="molecule type" value="Genomic_DNA"/>
</dbReference>
<dbReference type="AlphaFoldDB" id="A0A9W7L5S1"/>
<feature type="active site" description="Glycyl thioester intermediate" evidence="3">
    <location>
        <position position="109"/>
    </location>
</feature>
<comment type="caution">
    <text evidence="7">The sequence shown here is derived from an EMBL/GenBank/DDBJ whole genome shotgun (WGS) entry which is preliminary data.</text>
</comment>
<keyword evidence="4" id="KW-0067">ATP-binding</keyword>
<dbReference type="SUPFAM" id="SSF54495">
    <property type="entry name" value="UBC-like"/>
    <property type="match status" value="1"/>
</dbReference>
<keyword evidence="2 4" id="KW-0833">Ubl conjugation pathway</keyword>
<evidence type="ECO:0000259" key="6">
    <source>
        <dbReference type="PROSITE" id="PS50127"/>
    </source>
</evidence>
<dbReference type="PROSITE" id="PS00183">
    <property type="entry name" value="UBC_1"/>
    <property type="match status" value="1"/>
</dbReference>
<organism evidence="7 8">
    <name type="scientific">Triparma columacea</name>
    <dbReference type="NCBI Taxonomy" id="722753"/>
    <lineage>
        <taxon>Eukaryota</taxon>
        <taxon>Sar</taxon>
        <taxon>Stramenopiles</taxon>
        <taxon>Ochrophyta</taxon>
        <taxon>Bolidophyceae</taxon>
        <taxon>Parmales</taxon>
        <taxon>Triparmaceae</taxon>
        <taxon>Triparma</taxon>
    </lineage>
</organism>
<keyword evidence="4" id="KW-0547">Nucleotide-binding</keyword>
<evidence type="ECO:0000313" key="8">
    <source>
        <dbReference type="Proteomes" id="UP001165065"/>
    </source>
</evidence>
<dbReference type="InterPro" id="IPR000608">
    <property type="entry name" value="UBC"/>
</dbReference>
<evidence type="ECO:0000256" key="2">
    <source>
        <dbReference type="ARBA" id="ARBA00022786"/>
    </source>
</evidence>
<dbReference type="OrthoDB" id="10253686at2759"/>
<evidence type="ECO:0000313" key="7">
    <source>
        <dbReference type="EMBL" id="GMI32074.1"/>
    </source>
</evidence>
<dbReference type="InterPro" id="IPR023313">
    <property type="entry name" value="UBQ-conjugating_AS"/>
</dbReference>